<sequence length="59" mass="6803">MMTERQFREQEVQIARYRFLEREVTDPLAASLLHIIILELEAELQKDCETSATVPIGGL</sequence>
<evidence type="ECO:0000313" key="1">
    <source>
        <dbReference type="EMBL" id="KRQ94518.1"/>
    </source>
</evidence>
<dbReference type="Proteomes" id="UP000050863">
    <property type="component" value="Unassembled WGS sequence"/>
</dbReference>
<proteinExistence type="predicted"/>
<organism evidence="1 2">
    <name type="scientific">Bradyrhizobium jicamae</name>
    <dbReference type="NCBI Taxonomy" id="280332"/>
    <lineage>
        <taxon>Bacteria</taxon>
        <taxon>Pseudomonadati</taxon>
        <taxon>Pseudomonadota</taxon>
        <taxon>Alphaproteobacteria</taxon>
        <taxon>Hyphomicrobiales</taxon>
        <taxon>Nitrobacteraceae</taxon>
        <taxon>Bradyrhizobium</taxon>
    </lineage>
</organism>
<dbReference type="AlphaFoldDB" id="A0A0R3KFH5"/>
<keyword evidence="2" id="KW-1185">Reference proteome</keyword>
<gene>
    <name evidence="1" type="ORF">CQ12_37520</name>
</gene>
<comment type="caution">
    <text evidence="1">The sequence shown here is derived from an EMBL/GenBank/DDBJ whole genome shotgun (WGS) entry which is preliminary data.</text>
</comment>
<name>A0A0R3KFH5_9BRAD</name>
<protein>
    <submittedName>
        <fullName evidence="1">Uncharacterized protein</fullName>
    </submittedName>
</protein>
<dbReference type="EMBL" id="LLXZ01000216">
    <property type="protein sequence ID" value="KRQ94518.1"/>
    <property type="molecule type" value="Genomic_DNA"/>
</dbReference>
<evidence type="ECO:0000313" key="2">
    <source>
        <dbReference type="Proteomes" id="UP000050863"/>
    </source>
</evidence>
<accession>A0A0R3KFH5</accession>
<dbReference type="RefSeq" id="WP_057840348.1">
    <property type="nucleotide sequence ID" value="NZ_LLXZ01000216.1"/>
</dbReference>
<reference evidence="1 2" key="1">
    <citation type="submission" date="2014-03" db="EMBL/GenBank/DDBJ databases">
        <title>Bradyrhizobium valentinum sp. nov., isolated from effective nodules of Lupinus mariae-josephae, a lupine endemic of basic-lime soils in Eastern Spain.</title>
        <authorList>
            <person name="Duran D."/>
            <person name="Rey L."/>
            <person name="Navarro A."/>
            <person name="Busquets A."/>
            <person name="Imperial J."/>
            <person name="Ruiz-Argueso T."/>
        </authorList>
    </citation>
    <scope>NUCLEOTIDE SEQUENCE [LARGE SCALE GENOMIC DNA]</scope>
    <source>
        <strain evidence="1 2">PAC68</strain>
    </source>
</reference>